<dbReference type="OrthoDB" id="9132139at2"/>
<gene>
    <name evidence="2" type="ORF">KVA01_08960</name>
</gene>
<dbReference type="PROSITE" id="PS51186">
    <property type="entry name" value="GNAT"/>
    <property type="match status" value="1"/>
</dbReference>
<dbReference type="Gene3D" id="3.40.630.30">
    <property type="match status" value="1"/>
</dbReference>
<dbReference type="RefSeq" id="WP_068468316.1">
    <property type="nucleotide sequence ID" value="NZ_BJNW01000006.1"/>
</dbReference>
<keyword evidence="3" id="KW-1185">Reference proteome</keyword>
<dbReference type="InterPro" id="IPR016181">
    <property type="entry name" value="Acyl_CoA_acyltransferase"/>
</dbReference>
<comment type="caution">
    <text evidence="2">The sequence shown here is derived from an EMBL/GenBank/DDBJ whole genome shotgun (WGS) entry which is preliminary data.</text>
</comment>
<protein>
    <submittedName>
        <fullName evidence="2">N-acetyltransferase</fullName>
    </submittedName>
</protein>
<dbReference type="EMBL" id="BJNW01000006">
    <property type="protein sequence ID" value="GEC98741.1"/>
    <property type="molecule type" value="Genomic_DNA"/>
</dbReference>
<dbReference type="Pfam" id="PF13302">
    <property type="entry name" value="Acetyltransf_3"/>
    <property type="match status" value="1"/>
</dbReference>
<dbReference type="InterPro" id="IPR051531">
    <property type="entry name" value="N-acetyltransferase"/>
</dbReference>
<dbReference type="AlphaFoldDB" id="A0A4Y4D0T5"/>
<dbReference type="Proteomes" id="UP000315730">
    <property type="component" value="Unassembled WGS sequence"/>
</dbReference>
<dbReference type="SUPFAM" id="SSF55729">
    <property type="entry name" value="Acyl-CoA N-acyltransferases (Nat)"/>
    <property type="match status" value="1"/>
</dbReference>
<dbReference type="InterPro" id="IPR000182">
    <property type="entry name" value="GNAT_dom"/>
</dbReference>
<evidence type="ECO:0000313" key="2">
    <source>
        <dbReference type="EMBL" id="GEC98741.1"/>
    </source>
</evidence>
<keyword evidence="2" id="KW-0808">Transferase</keyword>
<evidence type="ECO:0000313" key="3">
    <source>
        <dbReference type="Proteomes" id="UP000315730"/>
    </source>
</evidence>
<organism evidence="2 3">
    <name type="scientific">Kocuria varians</name>
    <name type="common">Micrococcus varians</name>
    <dbReference type="NCBI Taxonomy" id="1272"/>
    <lineage>
        <taxon>Bacteria</taxon>
        <taxon>Bacillati</taxon>
        <taxon>Actinomycetota</taxon>
        <taxon>Actinomycetes</taxon>
        <taxon>Micrococcales</taxon>
        <taxon>Micrococcaceae</taxon>
        <taxon>Kocuria</taxon>
    </lineage>
</organism>
<sequence length="188" mass="21181">MPKTLDDLAWPRHTERLTLRKQEPADADALWEIEGDAAQNRWTTRVYEDRAAFDADRGARAASDLVAYWDGRFAGVLMVAQKDAWSQAEVSEQAKGQLVELGWRVATWAQGRGLATELAREGLAIASEMGVHRVEASCFIENAVSWRVMEKVGMRRESHTVKESLHRDGTWHDGLTYAALTEELRARS</sequence>
<reference evidence="2 3" key="1">
    <citation type="submission" date="2019-06" db="EMBL/GenBank/DDBJ databases">
        <title>Whole genome shotgun sequence of Kocuria varians NBRC 15358.</title>
        <authorList>
            <person name="Hosoyama A."/>
            <person name="Uohara A."/>
            <person name="Ohji S."/>
            <person name="Ichikawa N."/>
        </authorList>
    </citation>
    <scope>NUCLEOTIDE SEQUENCE [LARGE SCALE GENOMIC DNA]</scope>
    <source>
        <strain evidence="2 3">NBRC 15358</strain>
    </source>
</reference>
<feature type="domain" description="N-acetyltransferase" evidence="1">
    <location>
        <begin position="17"/>
        <end position="187"/>
    </location>
</feature>
<name>A0A4Y4D0T5_KOCVA</name>
<evidence type="ECO:0000259" key="1">
    <source>
        <dbReference type="PROSITE" id="PS51186"/>
    </source>
</evidence>
<dbReference type="STRING" id="1272.GCA_900014985_00937"/>
<proteinExistence type="predicted"/>
<dbReference type="PANTHER" id="PTHR43792">
    <property type="entry name" value="GNAT FAMILY, PUTATIVE (AFU_ORTHOLOGUE AFUA_3G00765)-RELATED-RELATED"/>
    <property type="match status" value="1"/>
</dbReference>
<accession>A0A4Y4D0T5</accession>
<dbReference type="GO" id="GO:0016747">
    <property type="term" value="F:acyltransferase activity, transferring groups other than amino-acyl groups"/>
    <property type="evidence" value="ECO:0007669"/>
    <property type="project" value="InterPro"/>
</dbReference>
<dbReference type="PANTHER" id="PTHR43792:SF1">
    <property type="entry name" value="N-ACETYLTRANSFERASE DOMAIN-CONTAINING PROTEIN"/>
    <property type="match status" value="1"/>
</dbReference>